<dbReference type="PANTHER" id="PTHR10099">
    <property type="entry name" value="PHOSPHORIBOSYLFORMYLGLYCINAMIDINE SYNTHASE"/>
    <property type="match status" value="1"/>
</dbReference>
<name>A0A5J4PWI3_9ZZZZ</name>
<comment type="caution">
    <text evidence="7">The sequence shown here is derived from an EMBL/GenBank/DDBJ whole genome shotgun (WGS) entry which is preliminary data.</text>
</comment>
<feature type="domain" description="Phosphoribosylformylglycinamidine synthase linker" evidence="5">
    <location>
        <begin position="123"/>
        <end position="172"/>
    </location>
</feature>
<keyword evidence="1 7" id="KW-0436">Ligase</keyword>
<feature type="non-terminal residue" evidence="7">
    <location>
        <position position="175"/>
    </location>
</feature>
<evidence type="ECO:0000256" key="4">
    <source>
        <dbReference type="ARBA" id="ARBA00022840"/>
    </source>
</evidence>
<dbReference type="PANTHER" id="PTHR10099:SF1">
    <property type="entry name" value="PHOSPHORIBOSYLFORMYLGLYCINAMIDINE SYNTHASE"/>
    <property type="match status" value="1"/>
</dbReference>
<dbReference type="Pfam" id="PF18076">
    <property type="entry name" value="FGAR-AT_N"/>
    <property type="match status" value="1"/>
</dbReference>
<dbReference type="InterPro" id="IPR040707">
    <property type="entry name" value="FGAR-AT_N"/>
</dbReference>
<keyword evidence="4" id="KW-0067">ATP-binding</keyword>
<sequence length="175" mass="20483">MMIFFFRTYFNSVIAVEYDNEHISEDTKKLCWLFGEAVPENQNRLNGYFVGPRREMITPWSTNAVEITQNMGIKHITRIEEYFPVKDDNADYDPMLQRLYKGLNQEIFTVNSQPEPILSIDNLEAYNEKEGLALSKEEIGYLKNIEKELGRKLTDSEIFGFAQINSEHCRHKIFG</sequence>
<evidence type="ECO:0000259" key="5">
    <source>
        <dbReference type="Pfam" id="PF18072"/>
    </source>
</evidence>
<dbReference type="SUPFAM" id="SSF82697">
    <property type="entry name" value="PurS-like"/>
    <property type="match status" value="1"/>
</dbReference>
<dbReference type="EC" id="6.3.5.3" evidence="7"/>
<dbReference type="Pfam" id="PF18072">
    <property type="entry name" value="FGAR-AT_linker"/>
    <property type="match status" value="1"/>
</dbReference>
<dbReference type="AlphaFoldDB" id="A0A5J4PWI3"/>
<feature type="domain" description="Phosphoribosylformylglycinamidine synthase N-terminal" evidence="6">
    <location>
        <begin position="15"/>
        <end position="81"/>
    </location>
</feature>
<dbReference type="GO" id="GO:0006164">
    <property type="term" value="P:purine nucleotide biosynthetic process"/>
    <property type="evidence" value="ECO:0007669"/>
    <property type="project" value="UniProtKB-KW"/>
</dbReference>
<evidence type="ECO:0000259" key="6">
    <source>
        <dbReference type="Pfam" id="PF18076"/>
    </source>
</evidence>
<dbReference type="GO" id="GO:0005524">
    <property type="term" value="F:ATP binding"/>
    <property type="evidence" value="ECO:0007669"/>
    <property type="project" value="UniProtKB-KW"/>
</dbReference>
<evidence type="ECO:0000256" key="2">
    <source>
        <dbReference type="ARBA" id="ARBA00022741"/>
    </source>
</evidence>
<evidence type="ECO:0000256" key="3">
    <source>
        <dbReference type="ARBA" id="ARBA00022755"/>
    </source>
</evidence>
<evidence type="ECO:0000313" key="7">
    <source>
        <dbReference type="EMBL" id="KAA6313161.1"/>
    </source>
</evidence>
<keyword evidence="3" id="KW-0658">Purine biosynthesis</keyword>
<protein>
    <submittedName>
        <fullName evidence="7">Phosphoribosylformylglycinamidine synthase</fullName>
        <ecNumber evidence="7">6.3.5.3</ecNumber>
    </submittedName>
</protein>
<keyword evidence="2" id="KW-0547">Nucleotide-binding</keyword>
<dbReference type="SUPFAM" id="SSF109736">
    <property type="entry name" value="FGAM synthase PurL, linker domain"/>
    <property type="match status" value="1"/>
</dbReference>
<reference evidence="7" key="1">
    <citation type="submission" date="2019-03" db="EMBL/GenBank/DDBJ databases">
        <title>Single cell metagenomics reveals metabolic interactions within the superorganism composed of flagellate Streblomastix strix and complex community of Bacteroidetes bacteria on its surface.</title>
        <authorList>
            <person name="Treitli S.C."/>
            <person name="Kolisko M."/>
            <person name="Husnik F."/>
            <person name="Keeling P."/>
            <person name="Hampl V."/>
        </authorList>
    </citation>
    <scope>NUCLEOTIDE SEQUENCE</scope>
    <source>
        <strain evidence="7">STM</strain>
    </source>
</reference>
<dbReference type="GO" id="GO:0004642">
    <property type="term" value="F:phosphoribosylformylglycinamidine synthase activity"/>
    <property type="evidence" value="ECO:0007669"/>
    <property type="project" value="UniProtKB-EC"/>
</dbReference>
<dbReference type="Gene3D" id="1.10.8.750">
    <property type="entry name" value="Phosphoribosylformylglycinamidine synthase, linker domain"/>
    <property type="match status" value="1"/>
</dbReference>
<gene>
    <name evidence="7" type="ORF">EZS27_036022</name>
</gene>
<dbReference type="InterPro" id="IPR036604">
    <property type="entry name" value="PurS-like_sf"/>
</dbReference>
<dbReference type="EMBL" id="SNRY01006184">
    <property type="protein sequence ID" value="KAA6313161.1"/>
    <property type="molecule type" value="Genomic_DNA"/>
</dbReference>
<dbReference type="InterPro" id="IPR041609">
    <property type="entry name" value="PurL_linker"/>
</dbReference>
<organism evidence="7">
    <name type="scientific">termite gut metagenome</name>
    <dbReference type="NCBI Taxonomy" id="433724"/>
    <lineage>
        <taxon>unclassified sequences</taxon>
        <taxon>metagenomes</taxon>
        <taxon>organismal metagenomes</taxon>
    </lineage>
</organism>
<proteinExistence type="predicted"/>
<accession>A0A5J4PWI3</accession>
<evidence type="ECO:0000256" key="1">
    <source>
        <dbReference type="ARBA" id="ARBA00022598"/>
    </source>
</evidence>
<dbReference type="GO" id="GO:0005737">
    <property type="term" value="C:cytoplasm"/>
    <property type="evidence" value="ECO:0007669"/>
    <property type="project" value="TreeGrafter"/>
</dbReference>